<comment type="caution">
    <text evidence="14">The sequence shown here is derived from an EMBL/GenBank/DDBJ whole genome shotgun (WGS) entry which is preliminary data.</text>
</comment>
<keyword evidence="6 10" id="KW-0863">Zinc-finger</keyword>
<evidence type="ECO:0000256" key="2">
    <source>
        <dbReference type="ARBA" id="ARBA00004906"/>
    </source>
</evidence>
<organism evidence="14 15">
    <name type="scientific">Trypanosoma rangeli SC58</name>
    <dbReference type="NCBI Taxonomy" id="429131"/>
    <lineage>
        <taxon>Eukaryota</taxon>
        <taxon>Discoba</taxon>
        <taxon>Euglenozoa</taxon>
        <taxon>Kinetoplastea</taxon>
        <taxon>Metakinetoplastina</taxon>
        <taxon>Trypanosomatida</taxon>
        <taxon>Trypanosomatidae</taxon>
        <taxon>Trypanosoma</taxon>
        <taxon>Herpetosoma</taxon>
    </lineage>
</organism>
<sequence length="531" mass="59535">MLSLNTYIFLSFLMPVLFVLDYAHVYREYFTTVAELTNSSFFRLLGVNAFIASTFLFWCVTCRVFFGRLNHTENELLRGSVPLHIAECVVGPLYFGVSLLGSCGVAALFTVVVALLHGVARERATTLHIVESSRERLLMLSGLALFLFLAMPLDLCVVFDVFVNTARQSDTDLTLKYSAAIMYLQFAISNVNLLVRLFFQEVIGEADHGALAFYAELFFSLIKSTVFIVSFTYVCFVSQPPFPLLRVLIESAADVIKRLQSLLTYLSLTRFVHSIKNATEEVLSRDFCCAICQDEMRPEQNCKQLPCGHCYHEHCLRRWFEGMSTCPYCRADLMQHMRWANAPVRLARTPDRRGPAANNADLPINNAVPPPAPPTTTATLQQGRDDVNDVSHNFAREAYQPPDEEEILRAYSRYRAARALATVSEERLNPLGEQPHGPTTFRGTDLPRSESHTKATTCAPPVVAAGGASSPCCTAESAREGRVEETSTTGANAQMHGRELQQLVAYMEYEQTIRRASETLRRRLLEIETSF</sequence>
<keyword evidence="4 12" id="KW-0812">Transmembrane</keyword>
<dbReference type="Proteomes" id="UP000031737">
    <property type="component" value="Unassembled WGS sequence"/>
</dbReference>
<name>A0A061IU78_TRYRA</name>
<feature type="domain" description="RING-type" evidence="13">
    <location>
        <begin position="289"/>
        <end position="330"/>
    </location>
</feature>
<evidence type="ECO:0000256" key="12">
    <source>
        <dbReference type="SAM" id="Phobius"/>
    </source>
</evidence>
<evidence type="ECO:0000256" key="3">
    <source>
        <dbReference type="ARBA" id="ARBA00022679"/>
    </source>
</evidence>
<feature type="transmembrane region" description="Helical" evidence="12">
    <location>
        <begin position="175"/>
        <end position="199"/>
    </location>
</feature>
<dbReference type="Gene3D" id="3.30.40.10">
    <property type="entry name" value="Zinc/RING finger domain, C3HC4 (zinc finger)"/>
    <property type="match status" value="1"/>
</dbReference>
<evidence type="ECO:0000256" key="4">
    <source>
        <dbReference type="ARBA" id="ARBA00022692"/>
    </source>
</evidence>
<keyword evidence="15" id="KW-1185">Reference proteome</keyword>
<proteinExistence type="predicted"/>
<keyword evidence="3" id="KW-0808">Transferase</keyword>
<dbReference type="GO" id="GO:0036503">
    <property type="term" value="P:ERAD pathway"/>
    <property type="evidence" value="ECO:0007669"/>
    <property type="project" value="TreeGrafter"/>
</dbReference>
<protein>
    <recommendedName>
        <fullName evidence="13">RING-type domain-containing protein</fullName>
    </recommendedName>
</protein>
<feature type="transmembrane region" description="Helical" evidence="12">
    <location>
        <begin position="6"/>
        <end position="23"/>
    </location>
</feature>
<dbReference type="AlphaFoldDB" id="A0A061IU78"/>
<dbReference type="OrthoDB" id="7759664at2759"/>
<dbReference type="EMBL" id="AUPL01006155">
    <property type="protein sequence ID" value="ESL06174.1"/>
    <property type="molecule type" value="Genomic_DNA"/>
</dbReference>
<dbReference type="VEuPathDB" id="TriTrypDB:TRSC58_06155"/>
<evidence type="ECO:0000313" key="15">
    <source>
        <dbReference type="Proteomes" id="UP000031737"/>
    </source>
</evidence>
<dbReference type="GO" id="GO:0043161">
    <property type="term" value="P:proteasome-mediated ubiquitin-dependent protein catabolic process"/>
    <property type="evidence" value="ECO:0007669"/>
    <property type="project" value="TreeGrafter"/>
</dbReference>
<dbReference type="SUPFAM" id="SSF57850">
    <property type="entry name" value="RING/U-box"/>
    <property type="match status" value="1"/>
</dbReference>
<evidence type="ECO:0000256" key="9">
    <source>
        <dbReference type="ARBA" id="ARBA00023136"/>
    </source>
</evidence>
<evidence type="ECO:0000256" key="8">
    <source>
        <dbReference type="ARBA" id="ARBA00022989"/>
    </source>
</evidence>
<dbReference type="PANTHER" id="PTHR22763:SF184">
    <property type="entry name" value="E3 UBIQUITIN-PROTEIN LIGASE SYNOVIOLIN"/>
    <property type="match status" value="1"/>
</dbReference>
<gene>
    <name evidence="14" type="ORF">TRSC58_06155</name>
</gene>
<feature type="transmembrane region" description="Helical" evidence="12">
    <location>
        <begin position="44"/>
        <end position="66"/>
    </location>
</feature>
<feature type="region of interest" description="Disordered" evidence="11">
    <location>
        <begin position="352"/>
        <end position="380"/>
    </location>
</feature>
<dbReference type="Pfam" id="PF25563">
    <property type="entry name" value="TPR_SYVN1_N"/>
    <property type="match status" value="1"/>
</dbReference>
<keyword evidence="5" id="KW-0479">Metal-binding</keyword>
<evidence type="ECO:0000256" key="6">
    <source>
        <dbReference type="ARBA" id="ARBA00022771"/>
    </source>
</evidence>
<dbReference type="InterPro" id="IPR001841">
    <property type="entry name" value="Znf_RING"/>
</dbReference>
<dbReference type="InterPro" id="IPR050731">
    <property type="entry name" value="HRD1_E3_ubiq-ligases"/>
</dbReference>
<dbReference type="InterPro" id="IPR057992">
    <property type="entry name" value="TPR_SYVN1_N"/>
</dbReference>
<reference evidence="14 15" key="1">
    <citation type="submission" date="2013-07" db="EMBL/GenBank/DDBJ databases">
        <authorList>
            <person name="Stoco P.H."/>
            <person name="Wagner G."/>
            <person name="Gerber A."/>
            <person name="Zaha A."/>
            <person name="Thompson C."/>
            <person name="Bartholomeu D.C."/>
            <person name="Luckemeyer D.D."/>
            <person name="Bahia D."/>
            <person name="Loreto E."/>
            <person name="Prestes E.B."/>
            <person name="Lima F.M."/>
            <person name="Rodrigues-Luiz G."/>
            <person name="Vallejo G.A."/>
            <person name="Filho J.F."/>
            <person name="Monteiro K.M."/>
            <person name="Tyler K.M."/>
            <person name="de Almeida L.G."/>
            <person name="Ortiz M.F."/>
            <person name="Siervo M.A."/>
            <person name="de Moraes M.H."/>
            <person name="Cunha O.L."/>
            <person name="Mendonca-Neto R."/>
            <person name="Silva R."/>
            <person name="Teixeira S.M."/>
            <person name="Murta S.M."/>
            <person name="Sincero T.C."/>
            <person name="Mendes T.A."/>
            <person name="Urmenyi T.P."/>
            <person name="Silva V.G."/>
            <person name="da Rocha W.D."/>
            <person name="Andersson B."/>
            <person name="Romanha A.J."/>
            <person name="Steindel M."/>
            <person name="de Vasconcelos A.T."/>
            <person name="Grisard E.C."/>
        </authorList>
    </citation>
    <scope>NUCLEOTIDE SEQUENCE [LARGE SCALE GENOMIC DNA]</scope>
    <source>
        <strain evidence="14 15">SC58</strain>
    </source>
</reference>
<evidence type="ECO:0000313" key="14">
    <source>
        <dbReference type="EMBL" id="ESL06174.1"/>
    </source>
</evidence>
<dbReference type="Pfam" id="PF13639">
    <property type="entry name" value="zf-RING_2"/>
    <property type="match status" value="1"/>
</dbReference>
<keyword evidence="9 12" id="KW-0472">Membrane</keyword>
<evidence type="ECO:0000256" key="1">
    <source>
        <dbReference type="ARBA" id="ARBA00004127"/>
    </source>
</evidence>
<comment type="subcellular location">
    <subcellularLocation>
        <location evidence="1">Endomembrane system</location>
        <topology evidence="1">Multi-pass membrane protein</topology>
    </subcellularLocation>
</comment>
<keyword evidence="7" id="KW-0862">Zinc</keyword>
<feature type="region of interest" description="Disordered" evidence="11">
    <location>
        <begin position="429"/>
        <end position="455"/>
    </location>
</feature>
<accession>A0A061IU78</accession>
<evidence type="ECO:0000256" key="10">
    <source>
        <dbReference type="PROSITE-ProRule" id="PRU00175"/>
    </source>
</evidence>
<keyword evidence="8 12" id="KW-1133">Transmembrane helix</keyword>
<feature type="transmembrane region" description="Helical" evidence="12">
    <location>
        <begin position="137"/>
        <end position="163"/>
    </location>
</feature>
<dbReference type="SMART" id="SM00184">
    <property type="entry name" value="RING"/>
    <property type="match status" value="1"/>
</dbReference>
<dbReference type="PROSITE" id="PS50089">
    <property type="entry name" value="ZF_RING_2"/>
    <property type="match status" value="1"/>
</dbReference>
<feature type="transmembrane region" description="Helical" evidence="12">
    <location>
        <begin position="93"/>
        <end position="116"/>
    </location>
</feature>
<dbReference type="InterPro" id="IPR013083">
    <property type="entry name" value="Znf_RING/FYVE/PHD"/>
</dbReference>
<evidence type="ECO:0000256" key="11">
    <source>
        <dbReference type="SAM" id="MobiDB-lite"/>
    </source>
</evidence>
<dbReference type="PANTHER" id="PTHR22763">
    <property type="entry name" value="RING ZINC FINGER PROTEIN"/>
    <property type="match status" value="1"/>
</dbReference>
<evidence type="ECO:0000256" key="5">
    <source>
        <dbReference type="ARBA" id="ARBA00022723"/>
    </source>
</evidence>
<dbReference type="GO" id="GO:0005789">
    <property type="term" value="C:endoplasmic reticulum membrane"/>
    <property type="evidence" value="ECO:0007669"/>
    <property type="project" value="UniProtKB-SubCell"/>
</dbReference>
<comment type="pathway">
    <text evidence="2">Protein modification; protein ubiquitination.</text>
</comment>
<feature type="transmembrane region" description="Helical" evidence="12">
    <location>
        <begin position="211"/>
        <end position="234"/>
    </location>
</feature>
<evidence type="ECO:0000256" key="7">
    <source>
        <dbReference type="ARBA" id="ARBA00022833"/>
    </source>
</evidence>
<dbReference type="GO" id="GO:0008270">
    <property type="term" value="F:zinc ion binding"/>
    <property type="evidence" value="ECO:0007669"/>
    <property type="project" value="UniProtKB-KW"/>
</dbReference>
<evidence type="ECO:0000259" key="13">
    <source>
        <dbReference type="PROSITE" id="PS50089"/>
    </source>
</evidence>
<dbReference type="GO" id="GO:0061630">
    <property type="term" value="F:ubiquitin protein ligase activity"/>
    <property type="evidence" value="ECO:0007669"/>
    <property type="project" value="UniProtKB-EC"/>
</dbReference>